<dbReference type="Pfam" id="PF07727">
    <property type="entry name" value="RVT_2"/>
    <property type="match status" value="1"/>
</dbReference>
<name>A0A6A3AT00_HIBSY</name>
<keyword evidence="3" id="KW-1185">Reference proteome</keyword>
<accession>A0A6A3AT00</accession>
<sequence length="313" mass="35585">MRLDGLIQWYKAKLVVKGFTQKFVLDYFDFYSPVINISTIRALFALASIHKLQVHQMDVKNAFLNGDLDEEIYMGTMGTLDWKLEFLGYPAVLEGYCDANWVSKNDEVSSTSRYVFTLGGAVISWKSSKQTCIARSTMESEFIALDLAGQEVEWLRSLLVDIPLWGRPTPPISLLCDSHAAICVAKNQAYNVSHDVSFCSSLFYQQVVGSHFTTKCWSELSFLKSHWDRVQPGAGKLGRQYPHVAGHFRGENLTELDIQENDIDDIGDSWLSCFPESFMSLEVLNFANLTSDINFYALEKLVGRCKSMRLLYW</sequence>
<reference evidence="2" key="1">
    <citation type="submission" date="2019-09" db="EMBL/GenBank/DDBJ databases">
        <title>Draft genome information of white flower Hibiscus syriacus.</title>
        <authorList>
            <person name="Kim Y.-M."/>
        </authorList>
    </citation>
    <scope>NUCLEOTIDE SEQUENCE [LARGE SCALE GENOMIC DNA]</scope>
    <source>
        <strain evidence="2">YM2019G1</strain>
    </source>
</reference>
<gene>
    <name evidence="2" type="ORF">F3Y22_tig00110410pilonHSYRG00135</name>
</gene>
<protein>
    <recommendedName>
        <fullName evidence="1">Reverse transcriptase Ty1/copia-type domain-containing protein</fullName>
    </recommendedName>
</protein>
<dbReference type="AlphaFoldDB" id="A0A6A3AT00"/>
<evidence type="ECO:0000259" key="1">
    <source>
        <dbReference type="Pfam" id="PF07727"/>
    </source>
</evidence>
<evidence type="ECO:0000313" key="3">
    <source>
        <dbReference type="Proteomes" id="UP000436088"/>
    </source>
</evidence>
<dbReference type="EMBL" id="VEPZ02000975">
    <property type="protein sequence ID" value="KAE8706032.1"/>
    <property type="molecule type" value="Genomic_DNA"/>
</dbReference>
<organism evidence="2 3">
    <name type="scientific">Hibiscus syriacus</name>
    <name type="common">Rose of Sharon</name>
    <dbReference type="NCBI Taxonomy" id="106335"/>
    <lineage>
        <taxon>Eukaryota</taxon>
        <taxon>Viridiplantae</taxon>
        <taxon>Streptophyta</taxon>
        <taxon>Embryophyta</taxon>
        <taxon>Tracheophyta</taxon>
        <taxon>Spermatophyta</taxon>
        <taxon>Magnoliopsida</taxon>
        <taxon>eudicotyledons</taxon>
        <taxon>Gunneridae</taxon>
        <taxon>Pentapetalae</taxon>
        <taxon>rosids</taxon>
        <taxon>malvids</taxon>
        <taxon>Malvales</taxon>
        <taxon>Malvaceae</taxon>
        <taxon>Malvoideae</taxon>
        <taxon>Hibiscus</taxon>
    </lineage>
</organism>
<dbReference type="InterPro" id="IPR032675">
    <property type="entry name" value="LRR_dom_sf"/>
</dbReference>
<evidence type="ECO:0000313" key="2">
    <source>
        <dbReference type="EMBL" id="KAE8706032.1"/>
    </source>
</evidence>
<dbReference type="Gene3D" id="3.80.10.10">
    <property type="entry name" value="Ribonuclease Inhibitor"/>
    <property type="match status" value="1"/>
</dbReference>
<dbReference type="PANTHER" id="PTHR11439:SF440">
    <property type="entry name" value="INTEGRASE CATALYTIC DOMAIN-CONTAINING PROTEIN"/>
    <property type="match status" value="1"/>
</dbReference>
<dbReference type="Proteomes" id="UP000436088">
    <property type="component" value="Unassembled WGS sequence"/>
</dbReference>
<dbReference type="InterPro" id="IPR013103">
    <property type="entry name" value="RVT_2"/>
</dbReference>
<comment type="caution">
    <text evidence="2">The sequence shown here is derived from an EMBL/GenBank/DDBJ whole genome shotgun (WGS) entry which is preliminary data.</text>
</comment>
<proteinExistence type="predicted"/>
<feature type="domain" description="Reverse transcriptase Ty1/copia-type" evidence="1">
    <location>
        <begin position="10"/>
        <end position="74"/>
    </location>
</feature>
<dbReference type="CDD" id="cd09272">
    <property type="entry name" value="RNase_HI_RT_Ty1"/>
    <property type="match status" value="1"/>
</dbReference>
<dbReference type="PANTHER" id="PTHR11439">
    <property type="entry name" value="GAG-POL-RELATED RETROTRANSPOSON"/>
    <property type="match status" value="1"/>
</dbReference>